<dbReference type="GO" id="GO:0016887">
    <property type="term" value="F:ATP hydrolysis activity"/>
    <property type="evidence" value="ECO:0007669"/>
    <property type="project" value="InterPro"/>
</dbReference>
<keyword evidence="3 6" id="KW-0067">ATP-binding</keyword>
<comment type="caution">
    <text evidence="6">The sequence shown here is derived from an EMBL/GenBank/DDBJ whole genome shotgun (WGS) entry which is preliminary data.</text>
</comment>
<keyword evidence="2" id="KW-0547">Nucleotide-binding</keyword>
<dbReference type="PROSITE" id="PS00211">
    <property type="entry name" value="ABC_TRANSPORTER_1"/>
    <property type="match status" value="2"/>
</dbReference>
<proteinExistence type="predicted"/>
<dbReference type="GO" id="GO:0005524">
    <property type="term" value="F:ATP binding"/>
    <property type="evidence" value="ECO:0007669"/>
    <property type="project" value="UniProtKB-KW"/>
</dbReference>
<dbReference type="InterPro" id="IPR027417">
    <property type="entry name" value="P-loop_NTPase"/>
</dbReference>
<dbReference type="RefSeq" id="WP_160846488.1">
    <property type="nucleotide sequence ID" value="NZ_WVHT01000020.1"/>
</dbReference>
<dbReference type="InterPro" id="IPR017871">
    <property type="entry name" value="ABC_transporter-like_CS"/>
</dbReference>
<dbReference type="FunFam" id="3.40.50.300:FF:001320">
    <property type="entry name" value="Heme ABC transporter ATP-binding protein"/>
    <property type="match status" value="1"/>
</dbReference>
<dbReference type="Pfam" id="PF00005">
    <property type="entry name" value="ABC_tran"/>
    <property type="match status" value="2"/>
</dbReference>
<evidence type="ECO:0000256" key="3">
    <source>
        <dbReference type="ARBA" id="ARBA00022840"/>
    </source>
</evidence>
<dbReference type="InterPro" id="IPR050611">
    <property type="entry name" value="ABCF"/>
</dbReference>
<accession>A0A7K1YGX4</accession>
<dbReference type="CDD" id="cd03221">
    <property type="entry name" value="ABCF_EF-3"/>
    <property type="match status" value="2"/>
</dbReference>
<sequence>MLNLQDITCIHPNKDLLFDDLCLHVGKAEKIALVGNNGAGKSTLLKIIAGTLLPAAGTVFADSEPYYVPQLSEQFNEYSVAEVLNVDKKLSALTNILSGNICDDDFTVLNEDWLIEDKCRNALASWGLENVSPDQQMSSLSGGEKTKVFLAGIFIHQPEIVLMDEPSNHLDRAGRELLYDYIRQSDSTLILVSHDRELLNLVNAVYELSSRGLTFYGGNYDFYTSQKALANQAVNADIRAKEKALRKAKEIKRETAERQQRLDARGKKKQEKAGLPTILQNTLRNNAENSTSRLKGIHNEKVGSISQELSELRKELPLTDKMKFGFGDAILHTGKTLISADEINYKFRNQFIWKQPLKFQITSGERIALKGANGAGKTTLIKLLLGELRPQTGSLQSFGNAFIYVDQDYSLTGGGLTVYEQAQNFNLSGLHEHEVKIRLNRFLFSSEYWDKSCDVLSGGERMRLTLCCLTIRNQAPDMIVLDEPTNNLDIQNMEILTTAANEYQGTLLVVSHDERFLQEVNVRRIIELY</sequence>
<dbReference type="InterPro" id="IPR003439">
    <property type="entry name" value="ABC_transporter-like_ATP-bd"/>
</dbReference>
<keyword evidence="7" id="KW-1185">Reference proteome</keyword>
<reference evidence="6 7" key="1">
    <citation type="submission" date="2019-11" db="EMBL/GenBank/DDBJ databases">
        <title>Pedobacter sp. HMF7647 Genome sequencing and assembly.</title>
        <authorList>
            <person name="Kang H."/>
            <person name="Kim H."/>
            <person name="Joh K."/>
        </authorList>
    </citation>
    <scope>NUCLEOTIDE SEQUENCE [LARGE SCALE GENOMIC DNA]</scope>
    <source>
        <strain evidence="6 7">HMF7647</strain>
    </source>
</reference>
<organism evidence="6 7">
    <name type="scientific">Hufsiella arboris</name>
    <dbReference type="NCBI Taxonomy" id="2695275"/>
    <lineage>
        <taxon>Bacteria</taxon>
        <taxon>Pseudomonadati</taxon>
        <taxon>Bacteroidota</taxon>
        <taxon>Sphingobacteriia</taxon>
        <taxon>Sphingobacteriales</taxon>
        <taxon>Sphingobacteriaceae</taxon>
        <taxon>Hufsiella</taxon>
    </lineage>
</organism>
<keyword evidence="1" id="KW-0677">Repeat</keyword>
<evidence type="ECO:0000256" key="4">
    <source>
        <dbReference type="SAM" id="MobiDB-lite"/>
    </source>
</evidence>
<evidence type="ECO:0000256" key="2">
    <source>
        <dbReference type="ARBA" id="ARBA00022741"/>
    </source>
</evidence>
<name>A0A7K1YGX4_9SPHI</name>
<evidence type="ECO:0000313" key="6">
    <source>
        <dbReference type="EMBL" id="MXV53309.1"/>
    </source>
</evidence>
<dbReference type="EMBL" id="WVHT01000020">
    <property type="protein sequence ID" value="MXV53309.1"/>
    <property type="molecule type" value="Genomic_DNA"/>
</dbReference>
<evidence type="ECO:0000313" key="7">
    <source>
        <dbReference type="Proteomes" id="UP000466586"/>
    </source>
</evidence>
<dbReference type="SUPFAM" id="SSF52540">
    <property type="entry name" value="P-loop containing nucleoside triphosphate hydrolases"/>
    <property type="match status" value="2"/>
</dbReference>
<feature type="domain" description="ABC transporter" evidence="5">
    <location>
        <begin position="338"/>
        <end position="528"/>
    </location>
</feature>
<feature type="region of interest" description="Disordered" evidence="4">
    <location>
        <begin position="249"/>
        <end position="273"/>
    </location>
</feature>
<dbReference type="InterPro" id="IPR003593">
    <property type="entry name" value="AAA+_ATPase"/>
</dbReference>
<dbReference type="PROSITE" id="PS50893">
    <property type="entry name" value="ABC_TRANSPORTER_2"/>
    <property type="match status" value="2"/>
</dbReference>
<dbReference type="PANTHER" id="PTHR19211:SF6">
    <property type="entry name" value="BLL7188 PROTEIN"/>
    <property type="match status" value="1"/>
</dbReference>
<dbReference type="Gene3D" id="3.40.50.300">
    <property type="entry name" value="P-loop containing nucleotide triphosphate hydrolases"/>
    <property type="match status" value="2"/>
</dbReference>
<feature type="domain" description="ABC transporter" evidence="5">
    <location>
        <begin position="2"/>
        <end position="235"/>
    </location>
</feature>
<gene>
    <name evidence="6" type="ORF">GS399_20280</name>
</gene>
<dbReference type="SMART" id="SM00382">
    <property type="entry name" value="AAA"/>
    <property type="match status" value="2"/>
</dbReference>
<evidence type="ECO:0000259" key="5">
    <source>
        <dbReference type="PROSITE" id="PS50893"/>
    </source>
</evidence>
<evidence type="ECO:0000256" key="1">
    <source>
        <dbReference type="ARBA" id="ARBA00022737"/>
    </source>
</evidence>
<dbReference type="AlphaFoldDB" id="A0A7K1YGX4"/>
<dbReference type="Proteomes" id="UP000466586">
    <property type="component" value="Unassembled WGS sequence"/>
</dbReference>
<protein>
    <submittedName>
        <fullName evidence="6">ATP-binding cassette domain-containing protein</fullName>
    </submittedName>
</protein>
<feature type="compositionally biased region" description="Basic and acidic residues" evidence="4">
    <location>
        <begin position="249"/>
        <end position="265"/>
    </location>
</feature>
<dbReference type="PANTHER" id="PTHR19211">
    <property type="entry name" value="ATP-BINDING TRANSPORT PROTEIN-RELATED"/>
    <property type="match status" value="1"/>
</dbReference>